<reference evidence="4" key="1">
    <citation type="journal article" date="2019" name="Int. J. Syst. Evol. Microbiol.">
        <title>The Global Catalogue of Microorganisms (GCM) 10K type strain sequencing project: providing services to taxonomists for standard genome sequencing and annotation.</title>
        <authorList>
            <consortium name="The Broad Institute Genomics Platform"/>
            <consortium name="The Broad Institute Genome Sequencing Center for Infectious Disease"/>
            <person name="Wu L."/>
            <person name="Ma J."/>
        </authorList>
    </citation>
    <scope>NUCLEOTIDE SEQUENCE [LARGE SCALE GENOMIC DNA]</scope>
    <source>
        <strain evidence="4">CGMCC 1.15353</strain>
    </source>
</reference>
<proteinExistence type="predicted"/>
<name>A0ABQ1PWA3_9BACI</name>
<evidence type="ECO:0000313" key="3">
    <source>
        <dbReference type="EMBL" id="GGD04858.1"/>
    </source>
</evidence>
<feature type="compositionally biased region" description="Basic and acidic residues" evidence="1">
    <location>
        <begin position="76"/>
        <end position="87"/>
    </location>
</feature>
<sequence>MKHTLRAFALGLLTATSLLAFAYSQQDLNEAKATELSKEDAKALLKEKGYVVLTENKWTKLTEEASSVKETNTNTQDKEETDQKATQDDTSESSKVNAYKLSIQEGMVPEDISQALAENNIIEDAEAFRQYLTENEFSRYIQIGEYTVVDQMSFLEIAKIITR</sequence>
<feature type="region of interest" description="Disordered" evidence="1">
    <location>
        <begin position="63"/>
        <end position="95"/>
    </location>
</feature>
<protein>
    <recommendedName>
        <fullName evidence="5">YceG-like family protein</fullName>
    </recommendedName>
</protein>
<comment type="caution">
    <text evidence="3">The sequence shown here is derived from an EMBL/GenBank/DDBJ whole genome shotgun (WGS) entry which is preliminary data.</text>
</comment>
<dbReference type="EMBL" id="BMIN01000003">
    <property type="protein sequence ID" value="GGD04858.1"/>
    <property type="molecule type" value="Genomic_DNA"/>
</dbReference>
<accession>A0ABQ1PWA3</accession>
<dbReference type="Proteomes" id="UP000642571">
    <property type="component" value="Unassembled WGS sequence"/>
</dbReference>
<evidence type="ECO:0000256" key="2">
    <source>
        <dbReference type="SAM" id="SignalP"/>
    </source>
</evidence>
<dbReference type="RefSeq" id="WP_229721126.1">
    <property type="nucleotide sequence ID" value="NZ_BMIN01000003.1"/>
</dbReference>
<keyword evidence="4" id="KW-1185">Reference proteome</keyword>
<evidence type="ECO:0000256" key="1">
    <source>
        <dbReference type="SAM" id="MobiDB-lite"/>
    </source>
</evidence>
<evidence type="ECO:0008006" key="5">
    <source>
        <dbReference type="Google" id="ProtNLM"/>
    </source>
</evidence>
<keyword evidence="2" id="KW-0732">Signal</keyword>
<evidence type="ECO:0000313" key="4">
    <source>
        <dbReference type="Proteomes" id="UP000642571"/>
    </source>
</evidence>
<dbReference type="Gene3D" id="3.30.1490.480">
    <property type="entry name" value="Endolytic murein transglycosylase"/>
    <property type="match status" value="1"/>
</dbReference>
<gene>
    <name evidence="3" type="ORF">GCM10011389_10430</name>
</gene>
<organism evidence="3 4">
    <name type="scientific">Pontibacillus salipaludis</name>
    <dbReference type="NCBI Taxonomy" id="1697394"/>
    <lineage>
        <taxon>Bacteria</taxon>
        <taxon>Bacillati</taxon>
        <taxon>Bacillota</taxon>
        <taxon>Bacilli</taxon>
        <taxon>Bacillales</taxon>
        <taxon>Bacillaceae</taxon>
        <taxon>Pontibacillus</taxon>
    </lineage>
</organism>
<feature type="signal peptide" evidence="2">
    <location>
        <begin position="1"/>
        <end position="22"/>
    </location>
</feature>
<feature type="chain" id="PRO_5045713150" description="YceG-like family protein" evidence="2">
    <location>
        <begin position="23"/>
        <end position="163"/>
    </location>
</feature>